<dbReference type="InterPro" id="IPR016181">
    <property type="entry name" value="Acyl_CoA_acyltransferase"/>
</dbReference>
<dbReference type="OrthoDB" id="9776898at2"/>
<dbReference type="PANTHER" id="PTHR47017">
    <property type="entry name" value="ACYL-COA"/>
    <property type="match status" value="1"/>
</dbReference>
<sequence>MSLRIRMIERLSEISREAWDAVANPPGAAYDPFLSWNFLEALESSGCAAEDTGWGPKHLLAEDEATGALVGALPLYLKGHSYGEFVFDHGWANAFETAGGQYYPKLLTAIPFTPATGRRVLASHRDVQVALVEAARHVVGEWGLSSWHVLFPEEDAWQALGEAGLLKRCDIQFIWTNRGYGSYDDFLADLSSRKRKALRKERVAACEGLTIEALRGSDLTEHHWDVFFACYQETGARKWGTPYLNREFFALIHERMADDVLLVMARNEAGYIAAALNFIGSHALFGRYWGILEHRDNLHFELCYHRAIDFAIEHRLERVEAGAQGPHKMPRGYRPQAVYSAHYLPDESFADAVDRYLRRERVAIAQEIEDLETEMPFKQDL</sequence>
<proteinExistence type="predicted"/>
<dbReference type="InterPro" id="IPR007434">
    <property type="entry name" value="FemAB-like"/>
</dbReference>
<dbReference type="PANTHER" id="PTHR47017:SF1">
    <property type="entry name" value="ACYL-COA"/>
    <property type="match status" value="1"/>
</dbReference>
<accession>A0A4S2HGD5</accession>
<keyword evidence="1" id="KW-0808">Transferase</keyword>
<protein>
    <submittedName>
        <fullName evidence="1">N-acetyltransferase</fullName>
    </submittedName>
</protein>
<comment type="caution">
    <text evidence="1">The sequence shown here is derived from an EMBL/GenBank/DDBJ whole genome shotgun (WGS) entry which is preliminary data.</text>
</comment>
<dbReference type="AlphaFoldDB" id="A0A4S2HGD5"/>
<dbReference type="Pfam" id="PF04339">
    <property type="entry name" value="FemAB_like"/>
    <property type="match status" value="1"/>
</dbReference>
<dbReference type="SUPFAM" id="SSF55729">
    <property type="entry name" value="Acyl-CoA N-acyltransferases (Nat)"/>
    <property type="match status" value="1"/>
</dbReference>
<evidence type="ECO:0000313" key="1">
    <source>
        <dbReference type="EMBL" id="TGY94692.1"/>
    </source>
</evidence>
<gene>
    <name evidence="1" type="ORF">E5162_05320</name>
</gene>
<organism evidence="1 2">
    <name type="scientific">Marinicauda pacifica</name>
    <dbReference type="NCBI Taxonomy" id="1133559"/>
    <lineage>
        <taxon>Bacteria</taxon>
        <taxon>Pseudomonadati</taxon>
        <taxon>Pseudomonadota</taxon>
        <taxon>Alphaproteobacteria</taxon>
        <taxon>Maricaulales</taxon>
        <taxon>Maricaulaceae</taxon>
        <taxon>Marinicauda</taxon>
    </lineage>
</organism>
<dbReference type="EMBL" id="SRXV01000001">
    <property type="protein sequence ID" value="TGY94692.1"/>
    <property type="molecule type" value="Genomic_DNA"/>
</dbReference>
<dbReference type="Gene3D" id="3.40.630.30">
    <property type="match status" value="1"/>
</dbReference>
<evidence type="ECO:0000313" key="2">
    <source>
        <dbReference type="Proteomes" id="UP000305451"/>
    </source>
</evidence>
<dbReference type="Proteomes" id="UP000305451">
    <property type="component" value="Unassembled WGS sequence"/>
</dbReference>
<dbReference type="GO" id="GO:0016740">
    <property type="term" value="F:transferase activity"/>
    <property type="evidence" value="ECO:0007669"/>
    <property type="project" value="UniProtKB-KW"/>
</dbReference>
<name>A0A4S2HGD5_9PROT</name>
<dbReference type="RefSeq" id="WP_135943889.1">
    <property type="nucleotide sequence ID" value="NZ_BMEI01000001.1"/>
</dbReference>
<reference evidence="1 2" key="1">
    <citation type="journal article" date="2013" name="Int. J. Syst. Evol. Microbiol.">
        <title>Marinicauda pacifica gen. nov., sp. nov., a prosthecate alphaproteobacterium of the family Hyphomonadaceae isolated from deep seawater.</title>
        <authorList>
            <person name="Zhang X.Y."/>
            <person name="Li G.W."/>
            <person name="Wang C.S."/>
            <person name="Zhang Y.J."/>
            <person name="Xu X.W."/>
            <person name="Li H."/>
            <person name="Liu A."/>
            <person name="Liu C."/>
            <person name="Xie B.B."/>
            <person name="Qin Q.L."/>
            <person name="Xu Z."/>
            <person name="Chen X.L."/>
            <person name="Zhou B.C."/>
            <person name="Zhang Y.Z."/>
        </authorList>
    </citation>
    <scope>NUCLEOTIDE SEQUENCE [LARGE SCALE GENOMIC DNA]</scope>
    <source>
        <strain evidence="1 2">P-1 km-3</strain>
    </source>
</reference>
<keyword evidence="2" id="KW-1185">Reference proteome</keyword>